<keyword evidence="3" id="KW-0067">ATP-binding</keyword>
<keyword evidence="6" id="KW-0649">Protein kinase inhibitor</keyword>
<feature type="compositionally biased region" description="Low complexity" evidence="4">
    <location>
        <begin position="15"/>
        <end position="35"/>
    </location>
</feature>
<proteinExistence type="predicted"/>
<dbReference type="EMBL" id="FNZM01000012">
    <property type="protein sequence ID" value="SEJ99204.1"/>
    <property type="molecule type" value="Genomic_DNA"/>
</dbReference>
<sequence length="267" mass="27712">MTQIVEAASRHLAMAPAQPGSQPGSQPGARRSADAGVLRAEAAQAAVQTGVQGAAISLLGTTAMLFEAPGLLELSVQRRIWALARVVEAWPGVREAVPGVTNLMLTFAEPPADPDAFSAALLDAWEAAGELQVEGRLVELPVIYGGESGPHIGDVVAHTGLSIDDIVELHCAPLYTVYALGSHPGYCYLGGMDPRIATPRRKVPVLGLPGGAVSIGGVQTGVSASAGPSGWNTIGHTSMSFFDPSKPNPATLAPGDMIRFRVERIIR</sequence>
<dbReference type="SMART" id="SM00796">
    <property type="entry name" value="AHS1"/>
    <property type="match status" value="1"/>
</dbReference>
<dbReference type="SUPFAM" id="SSF50891">
    <property type="entry name" value="Cyclophilin-like"/>
    <property type="match status" value="1"/>
</dbReference>
<dbReference type="NCBIfam" id="TIGR00370">
    <property type="entry name" value="5-oxoprolinase subunit PxpB"/>
    <property type="match status" value="1"/>
</dbReference>
<dbReference type="GO" id="GO:0016787">
    <property type="term" value="F:hydrolase activity"/>
    <property type="evidence" value="ECO:0007669"/>
    <property type="project" value="UniProtKB-KW"/>
</dbReference>
<dbReference type="Pfam" id="PF02682">
    <property type="entry name" value="CT_C_D"/>
    <property type="match status" value="1"/>
</dbReference>
<feature type="domain" description="Carboxyltransferase" evidence="5">
    <location>
        <begin position="54"/>
        <end position="252"/>
    </location>
</feature>
<dbReference type="GO" id="GO:0004860">
    <property type="term" value="F:protein kinase inhibitor activity"/>
    <property type="evidence" value="ECO:0007669"/>
    <property type="project" value="UniProtKB-KW"/>
</dbReference>
<dbReference type="PANTHER" id="PTHR34698">
    <property type="entry name" value="5-OXOPROLINASE SUBUNIT B"/>
    <property type="match status" value="1"/>
</dbReference>
<dbReference type="Gene3D" id="2.40.100.10">
    <property type="entry name" value="Cyclophilin-like"/>
    <property type="match status" value="1"/>
</dbReference>
<feature type="region of interest" description="Disordered" evidence="4">
    <location>
        <begin position="12"/>
        <end position="35"/>
    </location>
</feature>
<keyword evidence="2" id="KW-0378">Hydrolase</keyword>
<gene>
    <name evidence="6" type="ORF">SAMN05216550_112152</name>
</gene>
<dbReference type="Proteomes" id="UP000183529">
    <property type="component" value="Unassembled WGS sequence"/>
</dbReference>
<keyword evidence="1" id="KW-0547">Nucleotide-binding</keyword>
<evidence type="ECO:0000259" key="5">
    <source>
        <dbReference type="SMART" id="SM00796"/>
    </source>
</evidence>
<dbReference type="PANTHER" id="PTHR34698:SF2">
    <property type="entry name" value="5-OXOPROLINASE SUBUNIT B"/>
    <property type="match status" value="1"/>
</dbReference>
<dbReference type="AlphaFoldDB" id="A0AAQ1GJ21"/>
<evidence type="ECO:0000256" key="4">
    <source>
        <dbReference type="SAM" id="MobiDB-lite"/>
    </source>
</evidence>
<comment type="caution">
    <text evidence="6">The sequence shown here is derived from an EMBL/GenBank/DDBJ whole genome shotgun (WGS) entry which is preliminary data.</text>
</comment>
<evidence type="ECO:0000256" key="3">
    <source>
        <dbReference type="ARBA" id="ARBA00022840"/>
    </source>
</evidence>
<reference evidence="6 7" key="1">
    <citation type="submission" date="2016-10" db="EMBL/GenBank/DDBJ databases">
        <authorList>
            <person name="Varghese N."/>
            <person name="Submissions S."/>
        </authorList>
    </citation>
    <scope>NUCLEOTIDE SEQUENCE [LARGE SCALE GENOMIC DNA]</scope>
    <source>
        <strain evidence="6 7">LMG 22274</strain>
    </source>
</reference>
<evidence type="ECO:0000256" key="2">
    <source>
        <dbReference type="ARBA" id="ARBA00022801"/>
    </source>
</evidence>
<dbReference type="InterPro" id="IPR029000">
    <property type="entry name" value="Cyclophilin-like_dom_sf"/>
</dbReference>
<dbReference type="GO" id="GO:0005524">
    <property type="term" value="F:ATP binding"/>
    <property type="evidence" value="ECO:0007669"/>
    <property type="project" value="UniProtKB-KW"/>
</dbReference>
<dbReference type="SUPFAM" id="SSF160467">
    <property type="entry name" value="PH0987 N-terminal domain-like"/>
    <property type="match status" value="1"/>
</dbReference>
<evidence type="ECO:0000256" key="1">
    <source>
        <dbReference type="ARBA" id="ARBA00022741"/>
    </source>
</evidence>
<dbReference type="InterPro" id="IPR003833">
    <property type="entry name" value="CT_C_D"/>
</dbReference>
<dbReference type="InterPro" id="IPR010016">
    <property type="entry name" value="PxpB"/>
</dbReference>
<protein>
    <submittedName>
        <fullName evidence="6">Sensor histidine kinase inhibitor, KipI family</fullName>
    </submittedName>
</protein>
<evidence type="ECO:0000313" key="7">
    <source>
        <dbReference type="Proteomes" id="UP000183529"/>
    </source>
</evidence>
<evidence type="ECO:0000313" key="6">
    <source>
        <dbReference type="EMBL" id="SEJ99204.1"/>
    </source>
</evidence>
<name>A0AAQ1GJ21_9BURK</name>
<accession>A0AAQ1GJ21</accession>
<dbReference type="RefSeq" id="WP_260400248.1">
    <property type="nucleotide sequence ID" value="NZ_CADFGN010000004.1"/>
</dbReference>
<organism evidence="6 7">
    <name type="scientific">Paraburkholderia tropica</name>
    <dbReference type="NCBI Taxonomy" id="92647"/>
    <lineage>
        <taxon>Bacteria</taxon>
        <taxon>Pseudomonadati</taxon>
        <taxon>Pseudomonadota</taxon>
        <taxon>Betaproteobacteria</taxon>
        <taxon>Burkholderiales</taxon>
        <taxon>Burkholderiaceae</taxon>
        <taxon>Paraburkholderia</taxon>
    </lineage>
</organism>